<keyword evidence="4" id="KW-1185">Reference proteome</keyword>
<evidence type="ECO:0000313" key="4">
    <source>
        <dbReference type="Proteomes" id="UP001416858"/>
    </source>
</evidence>
<protein>
    <recommendedName>
        <fullName evidence="5">Suppressor of fused protein (SUFU)</fullName>
    </recommendedName>
</protein>
<accession>A0ABP9VWT2</accession>
<dbReference type="Proteomes" id="UP001416858">
    <property type="component" value="Unassembled WGS sequence"/>
</dbReference>
<keyword evidence="1" id="KW-0175">Coiled coil</keyword>
<evidence type="ECO:0008006" key="5">
    <source>
        <dbReference type="Google" id="ProtNLM"/>
    </source>
</evidence>
<feature type="region of interest" description="Disordered" evidence="2">
    <location>
        <begin position="1"/>
        <end position="38"/>
    </location>
</feature>
<reference evidence="3 4" key="1">
    <citation type="submission" date="2024-02" db="EMBL/GenBank/DDBJ databases">
        <title>Rhodopirellula caenicola NBRC 110016.</title>
        <authorList>
            <person name="Ichikawa N."/>
            <person name="Katano-Makiyama Y."/>
            <person name="Hidaka K."/>
        </authorList>
    </citation>
    <scope>NUCLEOTIDE SEQUENCE [LARGE SCALE GENOMIC DNA]</scope>
    <source>
        <strain evidence="3 4">NBRC 110016</strain>
    </source>
</reference>
<evidence type="ECO:0000256" key="1">
    <source>
        <dbReference type="SAM" id="Coils"/>
    </source>
</evidence>
<feature type="compositionally biased region" description="Basic residues" evidence="2">
    <location>
        <begin position="1"/>
        <end position="21"/>
    </location>
</feature>
<name>A0ABP9VWT2_9BACT</name>
<dbReference type="Gene3D" id="1.25.40.10">
    <property type="entry name" value="Tetratricopeptide repeat domain"/>
    <property type="match status" value="1"/>
</dbReference>
<sequence>MSRRKNKAKKSKSKMRRKKPPAGRADGIGKAIPPLRRDELLESGVPPELVEMVMIAQQAALDGDTSLMEETMELLDAIAGEPFDEASSPEDAFPLSSFEAAEALYAAECEDGTESGFEAAAKQALKIDPKSVEAHVMLGDFADTEEDRVQWYRRACEAAKSKPSHLVRAAMPIMRARMGGRLLDDSRLSDAADVLFPGLDEDPSDPIGLRFLLLDLCFRLRWYEELGTLLDRFSKDNLAPMLFARPIYLFQSEGDSSKARELLKAAHQAKPNVARFLAGLELPPALGTEYPVVADEEDEAAMTAGYLLPGIRTVEGTTRWIRETLDLKFSHPGSSSSETDGDQGGVGDLDQALELPQGQMTWQYHLHRCQDGAYLGVLLEDLSPISTVRFANRPKAKELRDFLLDSVCDPMVGPPRKPAVLQVPTKADLKALAKTVGTYGVACEHQALEADAKAMLAESLDALARRLERLASDRSDEADEIDVADLPQSDQQWWVGVFQPPMWILDRATPYRAYMQLVLDASSGCIVGTEGTADMPSPEQQWQVLVETMAEPMVGQPRRPESIVLDPRMSAEPLTRYSGSFNVFTGDQQVADSFDKLIAGLLLNSGQGETPLAETEGVTEKLMERYYDAAARFYKAAPWKMVGGDNLIRLEYRESGESSWGITVMGQLGQVLGLSLIENVKHARKFIQQKCPMEELVAISVQFGEAFDMVPIDFWHLEQNHWSVADAEAYPLVFKIDHGKHSSDLSNEDLRMVESVMSVLPRFLDQPRDQTMDAKDSLGREFRLSWEL</sequence>
<gene>
    <name evidence="3" type="ORF">Rcae01_03473</name>
</gene>
<dbReference type="RefSeq" id="WP_345684842.1">
    <property type="nucleotide sequence ID" value="NZ_BAABRO010000007.1"/>
</dbReference>
<feature type="coiled-coil region" evidence="1">
    <location>
        <begin position="453"/>
        <end position="480"/>
    </location>
</feature>
<dbReference type="EMBL" id="BAABRO010000007">
    <property type="protein sequence ID" value="GAA5508013.1"/>
    <property type="molecule type" value="Genomic_DNA"/>
</dbReference>
<comment type="caution">
    <text evidence="3">The sequence shown here is derived from an EMBL/GenBank/DDBJ whole genome shotgun (WGS) entry which is preliminary data.</text>
</comment>
<organism evidence="3 4">
    <name type="scientific">Novipirellula caenicola</name>
    <dbReference type="NCBI Taxonomy" id="1536901"/>
    <lineage>
        <taxon>Bacteria</taxon>
        <taxon>Pseudomonadati</taxon>
        <taxon>Planctomycetota</taxon>
        <taxon>Planctomycetia</taxon>
        <taxon>Pirellulales</taxon>
        <taxon>Pirellulaceae</taxon>
        <taxon>Novipirellula</taxon>
    </lineage>
</organism>
<evidence type="ECO:0000256" key="2">
    <source>
        <dbReference type="SAM" id="MobiDB-lite"/>
    </source>
</evidence>
<proteinExistence type="predicted"/>
<dbReference type="InterPro" id="IPR011990">
    <property type="entry name" value="TPR-like_helical_dom_sf"/>
</dbReference>
<evidence type="ECO:0000313" key="3">
    <source>
        <dbReference type="EMBL" id="GAA5508013.1"/>
    </source>
</evidence>